<comment type="caution">
    <text evidence="1">The sequence shown here is derived from an EMBL/GenBank/DDBJ whole genome shotgun (WGS) entry which is preliminary data.</text>
</comment>
<evidence type="ECO:0000313" key="2">
    <source>
        <dbReference type="Proteomes" id="UP001257948"/>
    </source>
</evidence>
<evidence type="ECO:0000313" key="1">
    <source>
        <dbReference type="EMBL" id="MDT7847206.1"/>
    </source>
</evidence>
<name>A0ABU3M6R2_9ACTN</name>
<reference evidence="2" key="1">
    <citation type="submission" date="2023-07" db="EMBL/GenBank/DDBJ databases">
        <title>Draft genome sequence of the endophytic actinobacterium Streptomyces justiciae WPN32, a potential antibiotic producer.</title>
        <authorList>
            <person name="Yasawong M."/>
            <person name="Pana W."/>
            <person name="Ganta P."/>
            <person name="Santapan N."/>
            <person name="Songngamsuk T."/>
            <person name="Phatcharaharikarn M."/>
            <person name="Kerdtoob S."/>
            <person name="Nantapong N."/>
        </authorList>
    </citation>
    <scope>NUCLEOTIDE SEQUENCE [LARGE SCALE GENOMIC DNA]</scope>
    <source>
        <strain evidence="2">WPN32</strain>
    </source>
</reference>
<dbReference type="Proteomes" id="UP001257948">
    <property type="component" value="Unassembled WGS sequence"/>
</dbReference>
<gene>
    <name evidence="1" type="ORF">RQC66_41440</name>
</gene>
<organism evidence="1 2">
    <name type="scientific">Streptomyces justiciae</name>
    <dbReference type="NCBI Taxonomy" id="2780140"/>
    <lineage>
        <taxon>Bacteria</taxon>
        <taxon>Bacillati</taxon>
        <taxon>Actinomycetota</taxon>
        <taxon>Actinomycetes</taxon>
        <taxon>Kitasatosporales</taxon>
        <taxon>Streptomycetaceae</taxon>
        <taxon>Streptomyces</taxon>
    </lineage>
</organism>
<dbReference type="EMBL" id="JAVTLL010000045">
    <property type="protein sequence ID" value="MDT7847206.1"/>
    <property type="molecule type" value="Genomic_DNA"/>
</dbReference>
<accession>A0ABU3M6R2</accession>
<dbReference type="RefSeq" id="WP_314207399.1">
    <property type="nucleotide sequence ID" value="NZ_JAVTLL010000045.1"/>
</dbReference>
<proteinExistence type="predicted"/>
<protein>
    <submittedName>
        <fullName evidence="1">Uncharacterized protein</fullName>
    </submittedName>
</protein>
<keyword evidence="2" id="KW-1185">Reference proteome</keyword>
<sequence>MSGGSYDWLYEAQDLEDLQARQFQLEAMAERLAGLGYAQDAARETEELLVLFRQWQTRAGVRVARLADLWQAVEYWDSADRTEDAVRTALAAYRADTAGLPPP</sequence>